<dbReference type="InterPro" id="IPR003593">
    <property type="entry name" value="AAA+_ATPase"/>
</dbReference>
<evidence type="ECO:0000256" key="3">
    <source>
        <dbReference type="SAM" id="Coils"/>
    </source>
</evidence>
<dbReference type="PROSITE" id="PS50893">
    <property type="entry name" value="ABC_TRANSPORTER_2"/>
    <property type="match status" value="2"/>
</dbReference>
<dbReference type="Pfam" id="PF00005">
    <property type="entry name" value="ABC_tran"/>
    <property type="match status" value="2"/>
</dbReference>
<feature type="coiled-coil region" evidence="3">
    <location>
        <begin position="300"/>
        <end position="334"/>
    </location>
</feature>
<dbReference type="PANTHER" id="PTHR42855:SF2">
    <property type="entry name" value="DRUG RESISTANCE ABC TRANSPORTER,ATP-BINDING PROTEIN"/>
    <property type="match status" value="1"/>
</dbReference>
<feature type="domain" description="ABC transporter" evidence="4">
    <location>
        <begin position="347"/>
        <end position="542"/>
    </location>
</feature>
<dbReference type="AlphaFoldDB" id="A0A926DZ01"/>
<dbReference type="GO" id="GO:0005524">
    <property type="term" value="F:ATP binding"/>
    <property type="evidence" value="ECO:0007669"/>
    <property type="project" value="UniProtKB-KW"/>
</dbReference>
<dbReference type="PROSITE" id="PS00211">
    <property type="entry name" value="ABC_TRANSPORTER_1"/>
    <property type="match status" value="2"/>
</dbReference>
<evidence type="ECO:0000313" key="5">
    <source>
        <dbReference type="EMBL" id="MBC8546686.1"/>
    </source>
</evidence>
<dbReference type="SMART" id="SM00382">
    <property type="entry name" value="AAA"/>
    <property type="match status" value="2"/>
</dbReference>
<dbReference type="NCBIfam" id="NF000355">
    <property type="entry name" value="ribo_prot_ABC_F"/>
    <property type="match status" value="1"/>
</dbReference>
<dbReference type="EMBL" id="JACRST010000008">
    <property type="protein sequence ID" value="MBC8546686.1"/>
    <property type="molecule type" value="Genomic_DNA"/>
</dbReference>
<reference evidence="5" key="1">
    <citation type="submission" date="2020-08" db="EMBL/GenBank/DDBJ databases">
        <title>Genome public.</title>
        <authorList>
            <person name="Liu C."/>
            <person name="Sun Q."/>
        </authorList>
    </citation>
    <scope>NUCLEOTIDE SEQUENCE</scope>
    <source>
        <strain evidence="5">NSJ-31</strain>
    </source>
</reference>
<evidence type="ECO:0000256" key="2">
    <source>
        <dbReference type="ARBA" id="ARBA00022840"/>
    </source>
</evidence>
<comment type="caution">
    <text evidence="5">The sequence shown here is derived from an EMBL/GenBank/DDBJ whole genome shotgun (WGS) entry which is preliminary data.</text>
</comment>
<dbReference type="InterPro" id="IPR003439">
    <property type="entry name" value="ABC_transporter-like_ATP-bd"/>
</dbReference>
<organism evidence="5 6">
    <name type="scientific">Ligaoa zhengdingensis</name>
    <dbReference type="NCBI Taxonomy" id="2763658"/>
    <lineage>
        <taxon>Bacteria</taxon>
        <taxon>Bacillati</taxon>
        <taxon>Bacillota</taxon>
        <taxon>Clostridia</taxon>
        <taxon>Eubacteriales</taxon>
        <taxon>Oscillospiraceae</taxon>
        <taxon>Ligaoa</taxon>
    </lineage>
</organism>
<evidence type="ECO:0000256" key="1">
    <source>
        <dbReference type="ARBA" id="ARBA00022741"/>
    </source>
</evidence>
<sequence>MSQINVSHLSFRYDTSFDPIFEDVSFTLDTDWRLGLIGRNGRGKTTLLQLLLGRYPYQGAITASVDFEYFPFDVEEPSHETLAVMKSCIAPYREWELQMERLLDDGSEAALSEYGTVLEQYLSADGYTIDSRIEEELGRLGMPGELLHRPFDTLSHGERTRVLLAALFLRPGCFLLIDEPTNHLDGPGRDAVADYLAGKKGFILVSHDRELLDRATDHIMAINRSDIEVQQGNYSVWQENKDRRDAFELAENERLKKDIARLGAAAKQRAGWSDALESTKIGHRPPDQVPPDRGFIGHKSAKLMKRAKVIERRAQQAVEEKSALLKNLETADELKISPLDWRNRRLLEVSGLSIDYGSGPLFEPLSFAVEPGERVALCGSNGCGKSSILHLLLGEDIPHEGGVLLSSGLEISFLPQDTSSLRGGLREFAQRREIDESLFKAILRKLDFSRVQFEKDIAEFSGGQKKKVLLAASLCERAHLYVWDEPLNFVDILSRVQIEELILRSGPAMLFVEHDRRFTDRIATKIVQLKRLPVDTISPRFVV</sequence>
<accession>A0A926DZ01</accession>
<dbReference type="FunFam" id="3.40.50.300:FF:000011">
    <property type="entry name" value="Putative ABC transporter ATP-binding component"/>
    <property type="match status" value="1"/>
</dbReference>
<dbReference type="RefSeq" id="WP_343252681.1">
    <property type="nucleotide sequence ID" value="NZ_JACRST010000008.1"/>
</dbReference>
<keyword evidence="2" id="KW-0067">ATP-binding</keyword>
<keyword evidence="1" id="KW-0547">Nucleotide-binding</keyword>
<keyword evidence="3" id="KW-0175">Coiled coil</keyword>
<gene>
    <name evidence="5" type="primary">abc-f</name>
    <name evidence="5" type="ORF">H8711_07020</name>
</gene>
<dbReference type="PANTHER" id="PTHR42855">
    <property type="entry name" value="ABC TRANSPORTER ATP-BINDING SUBUNIT"/>
    <property type="match status" value="1"/>
</dbReference>
<dbReference type="GO" id="GO:0016887">
    <property type="term" value="F:ATP hydrolysis activity"/>
    <property type="evidence" value="ECO:0007669"/>
    <property type="project" value="InterPro"/>
</dbReference>
<dbReference type="CDD" id="cd03221">
    <property type="entry name" value="ABCF_EF-3"/>
    <property type="match status" value="2"/>
</dbReference>
<dbReference type="InterPro" id="IPR017871">
    <property type="entry name" value="ABC_transporter-like_CS"/>
</dbReference>
<feature type="domain" description="ABC transporter" evidence="4">
    <location>
        <begin position="4"/>
        <end position="249"/>
    </location>
</feature>
<dbReference type="Gene3D" id="3.40.50.300">
    <property type="entry name" value="P-loop containing nucleotide triphosphate hydrolases"/>
    <property type="match status" value="2"/>
</dbReference>
<proteinExistence type="predicted"/>
<dbReference type="Proteomes" id="UP000653127">
    <property type="component" value="Unassembled WGS sequence"/>
</dbReference>
<protein>
    <submittedName>
        <fullName evidence="5">ABC-F type ribosomal protection protein</fullName>
    </submittedName>
</protein>
<keyword evidence="6" id="KW-1185">Reference proteome</keyword>
<dbReference type="InterPro" id="IPR027417">
    <property type="entry name" value="P-loop_NTPase"/>
</dbReference>
<dbReference type="SUPFAM" id="SSF52540">
    <property type="entry name" value="P-loop containing nucleoside triphosphate hydrolases"/>
    <property type="match status" value="2"/>
</dbReference>
<name>A0A926DZ01_9FIRM</name>
<evidence type="ECO:0000259" key="4">
    <source>
        <dbReference type="PROSITE" id="PS50893"/>
    </source>
</evidence>
<dbReference type="InterPro" id="IPR051309">
    <property type="entry name" value="ABCF_ATPase"/>
</dbReference>
<evidence type="ECO:0000313" key="6">
    <source>
        <dbReference type="Proteomes" id="UP000653127"/>
    </source>
</evidence>